<dbReference type="PANTHER" id="PTHR43004:SF19">
    <property type="entry name" value="BINDING MONOOXYGENASE, PUTATIVE (JCVI)-RELATED"/>
    <property type="match status" value="1"/>
</dbReference>
<dbReference type="PRINTS" id="PR00420">
    <property type="entry name" value="RNGMNOXGNASE"/>
</dbReference>
<dbReference type="AlphaFoldDB" id="A0A7W3N0Y8"/>
<organism evidence="6 7">
    <name type="scientific">Thermomonospora cellulosilytica</name>
    <dbReference type="NCBI Taxonomy" id="1411118"/>
    <lineage>
        <taxon>Bacteria</taxon>
        <taxon>Bacillati</taxon>
        <taxon>Actinomycetota</taxon>
        <taxon>Actinomycetes</taxon>
        <taxon>Streptosporangiales</taxon>
        <taxon>Thermomonosporaceae</taxon>
        <taxon>Thermomonospora</taxon>
    </lineage>
</organism>
<protein>
    <submittedName>
        <fullName evidence="6">2-polyprenyl-6-methoxyphenol hydroxylase-like FAD-dependent oxidoreductase</fullName>
    </submittedName>
</protein>
<keyword evidence="7" id="KW-1185">Reference proteome</keyword>
<dbReference type="Gene3D" id="3.30.70.2450">
    <property type="match status" value="1"/>
</dbReference>
<dbReference type="Gene3D" id="3.50.50.60">
    <property type="entry name" value="FAD/NAD(P)-binding domain"/>
    <property type="match status" value="1"/>
</dbReference>
<dbReference type="SUPFAM" id="SSF51905">
    <property type="entry name" value="FAD/NAD(P)-binding domain"/>
    <property type="match status" value="1"/>
</dbReference>
<accession>A0A7W3N0Y8</accession>
<evidence type="ECO:0000256" key="1">
    <source>
        <dbReference type="ARBA" id="ARBA00001974"/>
    </source>
</evidence>
<dbReference type="Gene3D" id="3.40.30.120">
    <property type="match status" value="1"/>
</dbReference>
<name>A0A7W3N0Y8_9ACTN</name>
<evidence type="ECO:0000256" key="3">
    <source>
        <dbReference type="ARBA" id="ARBA00022827"/>
    </source>
</evidence>
<comment type="caution">
    <text evidence="6">The sequence shown here is derived from an EMBL/GenBank/DDBJ whole genome shotgun (WGS) entry which is preliminary data.</text>
</comment>
<keyword evidence="2" id="KW-0285">Flavoprotein</keyword>
<keyword evidence="3" id="KW-0274">FAD</keyword>
<reference evidence="6 7" key="1">
    <citation type="submission" date="2020-08" db="EMBL/GenBank/DDBJ databases">
        <title>Sequencing the genomes of 1000 actinobacteria strains.</title>
        <authorList>
            <person name="Klenk H.-P."/>
        </authorList>
    </citation>
    <scope>NUCLEOTIDE SEQUENCE [LARGE SCALE GENOMIC DNA]</scope>
    <source>
        <strain evidence="6 7">DSM 45823</strain>
    </source>
</reference>
<dbReference type="PANTHER" id="PTHR43004">
    <property type="entry name" value="TRK SYSTEM POTASSIUM UPTAKE PROTEIN"/>
    <property type="match status" value="1"/>
</dbReference>
<dbReference type="Proteomes" id="UP000539313">
    <property type="component" value="Unassembled WGS sequence"/>
</dbReference>
<dbReference type="GO" id="GO:0016709">
    <property type="term" value="F:oxidoreductase activity, acting on paired donors, with incorporation or reduction of molecular oxygen, NAD(P)H as one donor, and incorporation of one atom of oxygen"/>
    <property type="evidence" value="ECO:0007669"/>
    <property type="project" value="UniProtKB-ARBA"/>
</dbReference>
<evidence type="ECO:0000256" key="2">
    <source>
        <dbReference type="ARBA" id="ARBA00022630"/>
    </source>
</evidence>
<dbReference type="GO" id="GO:0071949">
    <property type="term" value="F:FAD binding"/>
    <property type="evidence" value="ECO:0007669"/>
    <property type="project" value="InterPro"/>
</dbReference>
<evidence type="ECO:0000313" key="6">
    <source>
        <dbReference type="EMBL" id="MBA9005541.1"/>
    </source>
</evidence>
<gene>
    <name evidence="6" type="ORF">HNR21_004423</name>
</gene>
<proteinExistence type="predicted"/>
<dbReference type="Pfam" id="PF01494">
    <property type="entry name" value="FAD_binding_3"/>
    <property type="match status" value="1"/>
</dbReference>
<evidence type="ECO:0000313" key="7">
    <source>
        <dbReference type="Proteomes" id="UP000539313"/>
    </source>
</evidence>
<feature type="region of interest" description="Disordered" evidence="4">
    <location>
        <begin position="356"/>
        <end position="407"/>
    </location>
</feature>
<dbReference type="RefSeq" id="WP_182706699.1">
    <property type="nucleotide sequence ID" value="NZ_JACJII010000001.1"/>
</dbReference>
<dbReference type="InterPro" id="IPR036188">
    <property type="entry name" value="FAD/NAD-bd_sf"/>
</dbReference>
<dbReference type="InterPro" id="IPR050641">
    <property type="entry name" value="RIFMO-like"/>
</dbReference>
<comment type="cofactor">
    <cofactor evidence="1">
        <name>FAD</name>
        <dbReference type="ChEBI" id="CHEBI:57692"/>
    </cofactor>
</comment>
<evidence type="ECO:0000259" key="5">
    <source>
        <dbReference type="Pfam" id="PF01494"/>
    </source>
</evidence>
<sequence>MQRNTEVDVLVIGAGPVGMTAAAVLAEYGVRLRIVDRRPGPDSGTRCTNLWPATLDAMAFMGLDVGELLERSQPMRHKVFHLGEDSFSSDLTEYGAVSPVPLTQSQDVVDAMLTARLERFGVAIEYGVEACRVDPDDDGVTVVLRPAGPASDAPAERVRAGWLVAAQGMGTGAEELLGVRRTVRSFPGVRILHADARLENRDGIGPDEEHIYLAASRSAGLVPLPGGLHRLFLMEPDPAGGERPGAREIVSAVARVSGLPLTAVEPACPWWARPESRIAETFRLGRVLLAGGSATALPLTVHGMNNGMQDAFNLAWKLGMVVRGLGDEVLLDSYTVERRRVARKLVEVTERVLGMGTSEDSQATHGPRIRQGRVDMRTQPSVTYRQSPLSQDQGRPGGPQAGDPMPGLLDLAAGTRPCCTEWTLLVPRDSAGAPPVPLAELRALADKYAAVRLRLTEPGSTVHLVRPDGHIAFRGPVDDPAALAGYAARFLR</sequence>
<dbReference type="EMBL" id="JACJII010000001">
    <property type="protein sequence ID" value="MBA9005541.1"/>
    <property type="molecule type" value="Genomic_DNA"/>
</dbReference>
<feature type="domain" description="FAD-binding" evidence="5">
    <location>
        <begin position="6"/>
        <end position="347"/>
    </location>
</feature>
<feature type="compositionally biased region" description="Polar residues" evidence="4">
    <location>
        <begin position="378"/>
        <end position="393"/>
    </location>
</feature>
<dbReference type="InterPro" id="IPR002938">
    <property type="entry name" value="FAD-bd"/>
</dbReference>
<evidence type="ECO:0000256" key="4">
    <source>
        <dbReference type="SAM" id="MobiDB-lite"/>
    </source>
</evidence>